<feature type="transmembrane region" description="Helical" evidence="8">
    <location>
        <begin position="231"/>
        <end position="252"/>
    </location>
</feature>
<evidence type="ECO:0000256" key="8">
    <source>
        <dbReference type="RuleBase" id="RU361148"/>
    </source>
</evidence>
<proteinExistence type="inferred from homology"/>
<dbReference type="GO" id="GO:0007219">
    <property type="term" value="P:Notch signaling pathway"/>
    <property type="evidence" value="ECO:0007669"/>
    <property type="project" value="UniProtKB-KW"/>
</dbReference>
<dbReference type="GO" id="GO:0016485">
    <property type="term" value="P:protein processing"/>
    <property type="evidence" value="ECO:0007669"/>
    <property type="project" value="InterPro"/>
</dbReference>
<feature type="compositionally biased region" description="Polar residues" evidence="9">
    <location>
        <begin position="301"/>
        <end position="315"/>
    </location>
</feature>
<dbReference type="PANTHER" id="PTHR10202">
    <property type="entry name" value="PRESENILIN"/>
    <property type="match status" value="1"/>
</dbReference>
<organism evidence="10 11">
    <name type="scientific">Ancylostoma ceylanicum</name>
    <dbReference type="NCBI Taxonomy" id="53326"/>
    <lineage>
        <taxon>Eukaryota</taxon>
        <taxon>Metazoa</taxon>
        <taxon>Ecdysozoa</taxon>
        <taxon>Nematoda</taxon>
        <taxon>Chromadorea</taxon>
        <taxon>Rhabditida</taxon>
        <taxon>Rhabditina</taxon>
        <taxon>Rhabditomorpha</taxon>
        <taxon>Strongyloidea</taxon>
        <taxon>Ancylostomatidae</taxon>
        <taxon>Ancylostomatinae</taxon>
        <taxon>Ancylostoma</taxon>
    </lineage>
</organism>
<feature type="transmembrane region" description="Helical" evidence="8">
    <location>
        <begin position="179"/>
        <end position="199"/>
    </location>
</feature>
<dbReference type="EMBL" id="JARK01001401">
    <property type="protein sequence ID" value="EYC08614.1"/>
    <property type="molecule type" value="Genomic_DNA"/>
</dbReference>
<dbReference type="GO" id="GO:0055074">
    <property type="term" value="P:calcium ion homeostasis"/>
    <property type="evidence" value="ECO:0007669"/>
    <property type="project" value="TreeGrafter"/>
</dbReference>
<dbReference type="InterPro" id="IPR001108">
    <property type="entry name" value="Peptidase_A22A"/>
</dbReference>
<gene>
    <name evidence="10" type="primary">Acey_s0065.g3647</name>
    <name evidence="10" type="ORF">Y032_0065g3647</name>
</gene>
<dbReference type="Pfam" id="PF01080">
    <property type="entry name" value="Presenilin"/>
    <property type="match status" value="1"/>
</dbReference>
<evidence type="ECO:0000256" key="7">
    <source>
        <dbReference type="ARBA" id="ARBA00023136"/>
    </source>
</evidence>
<evidence type="ECO:0000256" key="5">
    <source>
        <dbReference type="ARBA" id="ARBA00022989"/>
    </source>
</evidence>
<comment type="subcellular location">
    <subcellularLocation>
        <location evidence="8">Endoplasmic reticulum membrane</location>
        <topology evidence="8">Multi-pass membrane protein</topology>
    </subcellularLocation>
    <subcellularLocation>
        <location evidence="8">Golgi apparatus membrane</location>
        <topology evidence="8">Multi-pass membrane protein</topology>
    </subcellularLocation>
</comment>
<sequence length="435" mass="48422">MSSSKSIGKTLYVKGIDARHDEEDAITGEKKRRGENAAAAGSSRAKAKKSTSHRQHEKNYGPKDMVKVFVPVSICMTIVIICTRNVEVYQKDIILRTPYVIYHDPEAETPTKLWHSMVNAAVLLCVVVVATFGVLALFYCKCYRFLTIFFMFATFMLITIMTALQYHEILRAINVPVSAVTFLFLHLNVAVIGLMSIFWKGPMKVQQATLILMAAMVTLTIMRVFPKWTSWAIVILLAFWDIFAVLSPCGPLKILVEIAEERDEELMAAIIYSTQPFFEKKKLKLTYDICISAGSATLSRTEPKQSDSLSASGEESPTKERRSSRSSVRTVESLRIPSFSETDEEDRNIRLGLGDFIFYSILVGNAAVLADLTTILACFVSILVGLGFTLILLVIVQKALPALPISIAFGAITFFVSKLVTSKLIDQLNKEAIFL</sequence>
<feature type="transmembrane region" description="Helical" evidence="8">
    <location>
        <begin position="208"/>
        <end position="225"/>
    </location>
</feature>
<dbReference type="GO" id="GO:0042500">
    <property type="term" value="F:aspartic endopeptidase activity, intramembrane cleaving"/>
    <property type="evidence" value="ECO:0007669"/>
    <property type="project" value="InterPro"/>
</dbReference>
<comment type="subunit">
    <text evidence="8">Homodimer.</text>
</comment>
<name>A0A016TZZ8_9BILA</name>
<dbReference type="GO" id="GO:0000139">
    <property type="term" value="C:Golgi membrane"/>
    <property type="evidence" value="ECO:0007669"/>
    <property type="project" value="UniProtKB-SubCell"/>
</dbReference>
<keyword evidence="5 8" id="KW-1133">Transmembrane helix</keyword>
<dbReference type="SMART" id="SM00730">
    <property type="entry name" value="PSN"/>
    <property type="match status" value="1"/>
</dbReference>
<keyword evidence="3 8" id="KW-0256">Endoplasmic reticulum</keyword>
<evidence type="ECO:0000313" key="11">
    <source>
        <dbReference type="Proteomes" id="UP000024635"/>
    </source>
</evidence>
<keyword evidence="7 8" id="KW-0472">Membrane</keyword>
<dbReference type="GO" id="GO:0006509">
    <property type="term" value="P:membrane protein ectodomain proteolysis"/>
    <property type="evidence" value="ECO:0007669"/>
    <property type="project" value="TreeGrafter"/>
</dbReference>
<dbReference type="GO" id="GO:0005789">
    <property type="term" value="C:endoplasmic reticulum membrane"/>
    <property type="evidence" value="ECO:0007669"/>
    <property type="project" value="UniProtKB-SubCell"/>
</dbReference>
<dbReference type="EC" id="3.4.23.-" evidence="8"/>
<dbReference type="Gene3D" id="1.10.472.100">
    <property type="entry name" value="Presenilin"/>
    <property type="match status" value="1"/>
</dbReference>
<evidence type="ECO:0000256" key="1">
    <source>
        <dbReference type="ARBA" id="ARBA00008604"/>
    </source>
</evidence>
<feature type="transmembrane region" description="Helical" evidence="8">
    <location>
        <begin position="375"/>
        <end position="396"/>
    </location>
</feature>
<comment type="similarity">
    <text evidence="1 8">Belongs to the peptidase A22A family.</text>
</comment>
<evidence type="ECO:0000256" key="2">
    <source>
        <dbReference type="ARBA" id="ARBA00022692"/>
    </source>
</evidence>
<comment type="caution">
    <text evidence="10">The sequence shown here is derived from an EMBL/GenBank/DDBJ whole genome shotgun (WGS) entry which is preliminary data.</text>
</comment>
<dbReference type="GO" id="GO:0070765">
    <property type="term" value="C:gamma-secretase complex"/>
    <property type="evidence" value="ECO:0007669"/>
    <property type="project" value="TreeGrafter"/>
</dbReference>
<keyword evidence="11" id="KW-1185">Reference proteome</keyword>
<feature type="transmembrane region" description="Helical" evidence="8">
    <location>
        <begin position="402"/>
        <end position="420"/>
    </location>
</feature>
<dbReference type="InterPro" id="IPR006639">
    <property type="entry name" value="Preselin/SPP"/>
</dbReference>
<feature type="transmembrane region" description="Helical" evidence="8">
    <location>
        <begin position="117"/>
        <end position="138"/>
    </location>
</feature>
<keyword evidence="8" id="KW-0645">Protease</keyword>
<comment type="domain">
    <text evidence="8">The PAL motif is required for normal active site conformation.</text>
</comment>
<feature type="region of interest" description="Disordered" evidence="9">
    <location>
        <begin position="301"/>
        <end position="329"/>
    </location>
</feature>
<comment type="function">
    <text evidence="8">Probable subunit of the gamma-secretase complex, an endoprotease complex that catalyzes the intramembrane cleavage of integral membrane proteins such as Notch receptors.</text>
</comment>
<evidence type="ECO:0000256" key="4">
    <source>
        <dbReference type="ARBA" id="ARBA00022976"/>
    </source>
</evidence>
<keyword evidence="4 8" id="KW-0914">Notch signaling pathway</keyword>
<feature type="transmembrane region" description="Helical" evidence="8">
    <location>
        <begin position="68"/>
        <end position="86"/>
    </location>
</feature>
<keyword evidence="6 8" id="KW-0333">Golgi apparatus</keyword>
<dbReference type="STRING" id="53326.A0A016TZZ8"/>
<dbReference type="Proteomes" id="UP000024635">
    <property type="component" value="Unassembled WGS sequence"/>
</dbReference>
<dbReference type="OrthoDB" id="20287at2759"/>
<reference evidence="11" key="1">
    <citation type="journal article" date="2015" name="Nat. Genet.">
        <title>The genome and transcriptome of the zoonotic hookworm Ancylostoma ceylanicum identify infection-specific gene families.</title>
        <authorList>
            <person name="Schwarz E.M."/>
            <person name="Hu Y."/>
            <person name="Antoshechkin I."/>
            <person name="Miller M.M."/>
            <person name="Sternberg P.W."/>
            <person name="Aroian R.V."/>
        </authorList>
    </citation>
    <scope>NUCLEOTIDE SEQUENCE</scope>
    <source>
        <strain evidence="11">HY135</strain>
    </source>
</reference>
<keyword evidence="2 8" id="KW-0812">Transmembrane</keyword>
<feature type="compositionally biased region" description="Basic and acidic residues" evidence="9">
    <location>
        <begin position="22"/>
        <end position="35"/>
    </location>
</feature>
<evidence type="ECO:0000256" key="6">
    <source>
        <dbReference type="ARBA" id="ARBA00023034"/>
    </source>
</evidence>
<dbReference type="GO" id="GO:0034205">
    <property type="term" value="P:amyloid-beta formation"/>
    <property type="evidence" value="ECO:0007669"/>
    <property type="project" value="TreeGrafter"/>
</dbReference>
<keyword evidence="8" id="KW-0378">Hydrolase</keyword>
<feature type="region of interest" description="Disordered" evidence="9">
    <location>
        <begin position="22"/>
        <end position="58"/>
    </location>
</feature>
<dbReference type="AlphaFoldDB" id="A0A016TZZ8"/>
<feature type="transmembrane region" description="Helical" evidence="8">
    <location>
        <begin position="145"/>
        <end position="167"/>
    </location>
</feature>
<dbReference type="PANTHER" id="PTHR10202:SF13">
    <property type="entry name" value="PRESENILIN HOMOLOG"/>
    <property type="match status" value="1"/>
</dbReference>
<dbReference type="InterPro" id="IPR042524">
    <property type="entry name" value="Presenilin_C"/>
</dbReference>
<feature type="compositionally biased region" description="Basic residues" evidence="9">
    <location>
        <begin position="45"/>
        <end position="56"/>
    </location>
</feature>
<protein>
    <recommendedName>
        <fullName evidence="8">Presenilin</fullName>
        <ecNumber evidence="8">3.4.23.-</ecNumber>
    </recommendedName>
</protein>
<evidence type="ECO:0000313" key="10">
    <source>
        <dbReference type="EMBL" id="EYC08614.1"/>
    </source>
</evidence>
<evidence type="ECO:0000256" key="9">
    <source>
        <dbReference type="SAM" id="MobiDB-lite"/>
    </source>
</evidence>
<evidence type="ECO:0000256" key="3">
    <source>
        <dbReference type="ARBA" id="ARBA00022824"/>
    </source>
</evidence>
<accession>A0A016TZZ8</accession>
<dbReference type="PRINTS" id="PR01072">
    <property type="entry name" value="PRESENILIN"/>
</dbReference>